<dbReference type="Pfam" id="PF10602">
    <property type="entry name" value="RPN7"/>
    <property type="match status" value="1"/>
</dbReference>
<proteinExistence type="inferred from homology"/>
<dbReference type="FunFam" id="1.25.40.570:FF:000022">
    <property type="entry name" value="COP9 signalosome complex subunit 1"/>
    <property type="match status" value="1"/>
</dbReference>
<evidence type="ECO:0000313" key="11">
    <source>
        <dbReference type="Proteomes" id="UP000076632"/>
    </source>
</evidence>
<dbReference type="PANTHER" id="PTHR14145">
    <property type="entry name" value="26S PROTESOME SUBUNIT 6"/>
    <property type="match status" value="1"/>
</dbReference>
<feature type="non-terminal residue" evidence="10">
    <location>
        <position position="1"/>
    </location>
</feature>
<dbReference type="InterPro" id="IPR036390">
    <property type="entry name" value="WH_DNA-bd_sf"/>
</dbReference>
<dbReference type="RefSeq" id="XP_018190541.1">
    <property type="nucleotide sequence ID" value="XM_018329730.1"/>
</dbReference>
<dbReference type="Gene3D" id="1.25.40.570">
    <property type="match status" value="1"/>
</dbReference>
<name>A0A165IJL6_XYLHT</name>
<gene>
    <name evidence="10" type="ORF">L228DRAFT_207686</name>
</gene>
<comment type="similarity">
    <text evidence="3">Belongs to the CSN1 family.</text>
</comment>
<sequence>LDLEAYIANYEGRTRFERLLHIGRTSSYLHQEALKGAVSEAKQGKDVGRYQIAVQFLQQYSPNDPDAVLDTAWIETMSKQIKAETDRLEFQLRGYKNNLIKESIRMGNEDLGNYYHSVGELPAAFKAYSRMRDYCTTPRHIFDMCMRLVMVAIEQGNWMAVQSNIMKIRNIQQKPEEEAKLQPFLYASMGLAQLASGNYTEAATSFLQTDPSLGSQFNTVLSSNDIAVYGALCALVSMDRNGLQSKVLESSSFRNFLEIEPHLRRAISFFCNSKYSQCLEILEAYKPDYLLDIYLHRHIAKLYQEVRSKSIVQYFIPFSTVGLSSMANAFVTDEASIAEELVDMIKRGILEARIDTQNRLLTAKATNPRSGVHRSALTMAKNYERTARLRLMRMNMLNAGLEVRAPKAELDYAQLSDVFSRRTGMRPGVSGAGGVRM</sequence>
<feature type="domain" description="PCI" evidence="9">
    <location>
        <begin position="198"/>
        <end position="368"/>
    </location>
</feature>
<evidence type="ECO:0000256" key="3">
    <source>
        <dbReference type="ARBA" id="ARBA00008793"/>
    </source>
</evidence>
<dbReference type="OrthoDB" id="422427at2759"/>
<dbReference type="AlphaFoldDB" id="A0A165IJL6"/>
<dbReference type="PROSITE" id="PS50250">
    <property type="entry name" value="PCI"/>
    <property type="match status" value="1"/>
</dbReference>
<keyword evidence="5" id="KW-0963">Cytoplasm</keyword>
<dbReference type="Pfam" id="PF01399">
    <property type="entry name" value="PCI"/>
    <property type="match status" value="1"/>
</dbReference>
<keyword evidence="6" id="KW-0736">Signalosome</keyword>
<comment type="subcellular location">
    <subcellularLocation>
        <location evidence="2">Cytoplasm</location>
    </subcellularLocation>
    <subcellularLocation>
        <location evidence="1">Nucleus</location>
    </subcellularLocation>
</comment>
<evidence type="ECO:0000256" key="5">
    <source>
        <dbReference type="ARBA" id="ARBA00022490"/>
    </source>
</evidence>
<evidence type="ECO:0000256" key="4">
    <source>
        <dbReference type="ARBA" id="ARBA00011098"/>
    </source>
</evidence>
<dbReference type="SUPFAM" id="SSF48452">
    <property type="entry name" value="TPR-like"/>
    <property type="match status" value="1"/>
</dbReference>
<evidence type="ECO:0000259" key="9">
    <source>
        <dbReference type="PROSITE" id="PS50250"/>
    </source>
</evidence>
<evidence type="ECO:0000256" key="6">
    <source>
        <dbReference type="ARBA" id="ARBA00022790"/>
    </source>
</evidence>
<evidence type="ECO:0000256" key="7">
    <source>
        <dbReference type="ARBA" id="ARBA00023242"/>
    </source>
</evidence>
<dbReference type="GO" id="GO:0008180">
    <property type="term" value="C:COP9 signalosome"/>
    <property type="evidence" value="ECO:0007669"/>
    <property type="project" value="UniProtKB-KW"/>
</dbReference>
<reference evidence="10 11" key="1">
    <citation type="journal article" date="2016" name="Fungal Biol.">
        <title>The genome of Xylona heveae provides a window into fungal endophytism.</title>
        <authorList>
            <person name="Gazis R."/>
            <person name="Kuo A."/>
            <person name="Riley R."/>
            <person name="LaButti K."/>
            <person name="Lipzen A."/>
            <person name="Lin J."/>
            <person name="Amirebrahimi M."/>
            <person name="Hesse C.N."/>
            <person name="Spatafora J.W."/>
            <person name="Henrissat B."/>
            <person name="Hainaut M."/>
            <person name="Grigoriev I.V."/>
            <person name="Hibbett D.S."/>
        </authorList>
    </citation>
    <scope>NUCLEOTIDE SEQUENCE [LARGE SCALE GENOMIC DNA]</scope>
    <source>
        <strain evidence="10 11">TC161</strain>
    </source>
</reference>
<comment type="subunit">
    <text evidence="4">Component of the COP9 signalosome (CSN) complex.</text>
</comment>
<keyword evidence="7" id="KW-0539">Nucleus</keyword>
<dbReference type="PANTHER" id="PTHR14145:SF2">
    <property type="entry name" value="COP9 SIGNALOSOME COMPLEX SUBUNIT 1"/>
    <property type="match status" value="1"/>
</dbReference>
<dbReference type="STRING" id="1328760.A0A165IJL6"/>
<dbReference type="InterPro" id="IPR019585">
    <property type="entry name" value="Rpn7/CSN1"/>
</dbReference>
<dbReference type="SMART" id="SM00088">
    <property type="entry name" value="PINT"/>
    <property type="match status" value="1"/>
</dbReference>
<dbReference type="EMBL" id="KV407455">
    <property type="protein sequence ID" value="KZF24986.1"/>
    <property type="molecule type" value="Genomic_DNA"/>
</dbReference>
<organism evidence="10 11">
    <name type="scientific">Xylona heveae (strain CBS 132557 / TC161)</name>
    <dbReference type="NCBI Taxonomy" id="1328760"/>
    <lineage>
        <taxon>Eukaryota</taxon>
        <taxon>Fungi</taxon>
        <taxon>Dikarya</taxon>
        <taxon>Ascomycota</taxon>
        <taxon>Pezizomycotina</taxon>
        <taxon>Xylonomycetes</taxon>
        <taxon>Xylonales</taxon>
        <taxon>Xylonaceae</taxon>
        <taxon>Xylona</taxon>
    </lineage>
</organism>
<dbReference type="SUPFAM" id="SSF46785">
    <property type="entry name" value="Winged helix' DNA-binding domain"/>
    <property type="match status" value="1"/>
</dbReference>
<dbReference type="OMA" id="IYLQNWA"/>
<dbReference type="GeneID" id="28894867"/>
<dbReference type="InParanoid" id="A0A165IJL6"/>
<evidence type="ECO:0000256" key="2">
    <source>
        <dbReference type="ARBA" id="ARBA00004496"/>
    </source>
</evidence>
<evidence type="ECO:0000256" key="8">
    <source>
        <dbReference type="ARBA" id="ARBA00067814"/>
    </source>
</evidence>
<dbReference type="InterPro" id="IPR011990">
    <property type="entry name" value="TPR-like_helical_dom_sf"/>
</dbReference>
<protein>
    <recommendedName>
        <fullName evidence="8">COP9 signalosome complex subunit 1</fullName>
    </recommendedName>
</protein>
<dbReference type="InterPro" id="IPR000717">
    <property type="entry name" value="PCI_dom"/>
</dbReference>
<dbReference type="GO" id="GO:0005737">
    <property type="term" value="C:cytoplasm"/>
    <property type="evidence" value="ECO:0007669"/>
    <property type="project" value="UniProtKB-SubCell"/>
</dbReference>
<keyword evidence="11" id="KW-1185">Reference proteome</keyword>
<accession>A0A165IJL6</accession>
<evidence type="ECO:0000313" key="10">
    <source>
        <dbReference type="EMBL" id="KZF24986.1"/>
    </source>
</evidence>
<dbReference type="InterPro" id="IPR045135">
    <property type="entry name" value="Rpn7_N"/>
</dbReference>
<dbReference type="Proteomes" id="UP000076632">
    <property type="component" value="Unassembled WGS sequence"/>
</dbReference>
<evidence type="ECO:0000256" key="1">
    <source>
        <dbReference type="ARBA" id="ARBA00004123"/>
    </source>
</evidence>